<evidence type="ECO:0000313" key="2">
    <source>
        <dbReference type="EMBL" id="JAU39649.1"/>
    </source>
</evidence>
<dbReference type="AlphaFoldDB" id="A0A1J3F6C4"/>
<sequence>MHSMLDKQEDKSLIYVSFGSLATISESELLEIPCGLRNSDQPFLWVVRVGSVNGTKWIEAIPEELMERLKEKGKIVKWAPQQDVLKHRAIG</sequence>
<accession>A0A1J3F6C4</accession>
<organism evidence="2">
    <name type="scientific">Noccaea caerulescens</name>
    <name type="common">Alpine penny-cress</name>
    <name type="synonym">Thlaspi caerulescens</name>
    <dbReference type="NCBI Taxonomy" id="107243"/>
    <lineage>
        <taxon>Eukaryota</taxon>
        <taxon>Viridiplantae</taxon>
        <taxon>Streptophyta</taxon>
        <taxon>Embryophyta</taxon>
        <taxon>Tracheophyta</taxon>
        <taxon>Spermatophyta</taxon>
        <taxon>Magnoliopsida</taxon>
        <taxon>eudicotyledons</taxon>
        <taxon>Gunneridae</taxon>
        <taxon>Pentapetalae</taxon>
        <taxon>rosids</taxon>
        <taxon>malvids</taxon>
        <taxon>Brassicales</taxon>
        <taxon>Brassicaceae</taxon>
        <taxon>Coluteocarpeae</taxon>
        <taxon>Noccaea</taxon>
    </lineage>
</organism>
<dbReference type="EMBL" id="GEVK01013183">
    <property type="protein sequence ID" value="JAU39649.1"/>
    <property type="molecule type" value="Transcribed_RNA"/>
</dbReference>
<evidence type="ECO:0000256" key="1">
    <source>
        <dbReference type="ARBA" id="ARBA00022679"/>
    </source>
</evidence>
<keyword evidence="1 2" id="KW-0808">Transferase</keyword>
<gene>
    <name evidence="2" type="ORF">LC_TR10801_c0_g1_i1_g.38277</name>
</gene>
<dbReference type="InterPro" id="IPR002213">
    <property type="entry name" value="UDP_glucos_trans"/>
</dbReference>
<reference evidence="2" key="1">
    <citation type="submission" date="2016-07" db="EMBL/GenBank/DDBJ databases">
        <title>De novo transcriptome assembly of four accessions of the metal hyperaccumulator plant Noccaea caerulescens.</title>
        <authorList>
            <person name="Blande D."/>
            <person name="Halimaa P."/>
            <person name="Tervahauta A.I."/>
            <person name="Aarts M.G."/>
            <person name="Karenlampi S.O."/>
        </authorList>
    </citation>
    <scope>NUCLEOTIDE SEQUENCE</scope>
</reference>
<dbReference type="Gene3D" id="3.40.50.2000">
    <property type="entry name" value="Glycogen Phosphorylase B"/>
    <property type="match status" value="1"/>
</dbReference>
<name>A0A1J3F6C4_NOCCA</name>
<dbReference type="PANTHER" id="PTHR48045:SF31">
    <property type="entry name" value="UDP-GLYCOSYLTRANSFERASE 76B1-LIKE"/>
    <property type="match status" value="1"/>
</dbReference>
<dbReference type="PANTHER" id="PTHR48045">
    <property type="entry name" value="UDP-GLYCOSYLTRANSFERASE 72B1"/>
    <property type="match status" value="1"/>
</dbReference>
<proteinExistence type="predicted"/>
<protein>
    <submittedName>
        <fullName evidence="2">UDP-glycosyltransferase 76C4</fullName>
    </submittedName>
</protein>
<dbReference type="GO" id="GO:0008194">
    <property type="term" value="F:UDP-glycosyltransferase activity"/>
    <property type="evidence" value="ECO:0007669"/>
    <property type="project" value="InterPro"/>
</dbReference>
<dbReference type="SUPFAM" id="SSF53756">
    <property type="entry name" value="UDP-Glycosyltransferase/glycogen phosphorylase"/>
    <property type="match status" value="1"/>
</dbReference>
<dbReference type="Pfam" id="PF00201">
    <property type="entry name" value="UDPGT"/>
    <property type="match status" value="1"/>
</dbReference>